<feature type="coiled-coil region" evidence="1">
    <location>
        <begin position="3"/>
        <end position="34"/>
    </location>
</feature>
<evidence type="ECO:0000313" key="2">
    <source>
        <dbReference type="EMBL" id="EZG43574.1"/>
    </source>
</evidence>
<keyword evidence="3" id="KW-1185">Reference proteome</keyword>
<dbReference type="AlphaFoldDB" id="A0A023AY46"/>
<evidence type="ECO:0000313" key="3">
    <source>
        <dbReference type="Proteomes" id="UP000019763"/>
    </source>
</evidence>
<dbReference type="Proteomes" id="UP000019763">
    <property type="component" value="Unassembled WGS sequence"/>
</dbReference>
<dbReference type="RefSeq" id="XP_011133195.1">
    <property type="nucleotide sequence ID" value="XM_011134893.1"/>
</dbReference>
<comment type="caution">
    <text evidence="2">The sequence shown here is derived from an EMBL/GenBank/DDBJ whole genome shotgun (WGS) entry which is preliminary data.</text>
</comment>
<dbReference type="GeneID" id="22915737"/>
<accession>A0A023AY46</accession>
<proteinExistence type="predicted"/>
<evidence type="ECO:0000256" key="1">
    <source>
        <dbReference type="SAM" id="Coils"/>
    </source>
</evidence>
<dbReference type="PANTHER" id="PTHR33266">
    <property type="entry name" value="CHROMOSOME 15, WHOLE GENOME SHOTGUN SEQUENCE"/>
    <property type="match status" value="1"/>
</dbReference>
<gene>
    <name evidence="2" type="ORF">GNI_165890</name>
</gene>
<organism evidence="2 3">
    <name type="scientific">Gregarina niphandrodes</name>
    <name type="common">Septate eugregarine</name>
    <dbReference type="NCBI Taxonomy" id="110365"/>
    <lineage>
        <taxon>Eukaryota</taxon>
        <taxon>Sar</taxon>
        <taxon>Alveolata</taxon>
        <taxon>Apicomplexa</taxon>
        <taxon>Conoidasida</taxon>
        <taxon>Gregarinasina</taxon>
        <taxon>Eugregarinorida</taxon>
        <taxon>Gregarinidae</taxon>
        <taxon>Gregarina</taxon>
    </lineage>
</organism>
<feature type="non-terminal residue" evidence="2">
    <location>
        <position position="382"/>
    </location>
</feature>
<sequence>MRMAEKLKKLEEVVKKMEEEKEKMKEEKEVEKRRRVEEVEMEKRRRVEEVEMEKRRRVEEVEMEKRRRVALEEELGRLKRIPETTPAAVPIGDGDSRRLVDCKAAFSEKYVSKPGSLSPDAFMAIMTNAANQEVSTSVGALTQSSGWGKSRFLCEVSTRFRCLYISMGDSVSMYPRQTRSYAPLKMILEAAASDPDLVVSHLMNCFSQYLDRATRDPHIQALTNAEWFRYQLEEWNPGYDVRIVGGTLTPLLRAEAKARLADAITKFKEHYRVSCVLVLCDEAAALLEPFSASGLPRFRLFRRAFTVMGMTACFASTQSKVQNFAPALHRDESYKEYTMTQLERPWMPSPFLAINPVDVSVGDVLYPLSLADLHSAGNLSQF</sequence>
<name>A0A023AY46_GRENI</name>
<reference evidence="2" key="1">
    <citation type="submission" date="2013-12" db="EMBL/GenBank/DDBJ databases">
        <authorList>
            <person name="Omoto C.K."/>
            <person name="Sibley D."/>
            <person name="Venepally P."/>
            <person name="Hadjithomas M."/>
            <person name="Karamycheva S."/>
            <person name="Brunk B."/>
            <person name="Roos D."/>
            <person name="Caler E."/>
            <person name="Lorenzi H."/>
        </authorList>
    </citation>
    <scope>NUCLEOTIDE SEQUENCE</scope>
</reference>
<dbReference type="OrthoDB" id="2321600at2759"/>
<keyword evidence="1" id="KW-0175">Coiled coil</keyword>
<dbReference type="EMBL" id="AFNH02001237">
    <property type="protein sequence ID" value="EZG43574.1"/>
    <property type="molecule type" value="Genomic_DNA"/>
</dbReference>
<dbReference type="PANTHER" id="PTHR33266:SF1">
    <property type="entry name" value="F-BOX DOMAIN-CONTAINING PROTEIN"/>
    <property type="match status" value="1"/>
</dbReference>
<dbReference type="VEuPathDB" id="CryptoDB:GNI_165890"/>
<protein>
    <submittedName>
        <fullName evidence="2">Uncharacterized protein</fullName>
    </submittedName>
</protein>